<proteinExistence type="predicted"/>
<dbReference type="Pfam" id="PF00249">
    <property type="entry name" value="Myb_DNA-binding"/>
    <property type="match status" value="1"/>
</dbReference>
<dbReference type="InterPro" id="IPR017930">
    <property type="entry name" value="Myb_dom"/>
</dbReference>
<gene>
    <name evidence="4" type="ORF">HINF_LOCUS13993</name>
    <name evidence="3" type="ORF">HINF_LOCUS48510</name>
</gene>
<protein>
    <recommendedName>
        <fullName evidence="6">Myb-like DNA-binding domain containing protein</fullName>
    </recommendedName>
</protein>
<dbReference type="Gene3D" id="1.10.10.60">
    <property type="entry name" value="Homeodomain-like"/>
    <property type="match status" value="1"/>
</dbReference>
<evidence type="ECO:0000313" key="3">
    <source>
        <dbReference type="EMBL" id="CAI9960865.1"/>
    </source>
</evidence>
<dbReference type="InterPro" id="IPR009057">
    <property type="entry name" value="Homeodomain-like_sf"/>
</dbReference>
<dbReference type="EMBL" id="CAXDID020000033">
    <property type="protein sequence ID" value="CAL5995361.1"/>
    <property type="molecule type" value="Genomic_DNA"/>
</dbReference>
<dbReference type="SUPFAM" id="SSF46689">
    <property type="entry name" value="Homeodomain-like"/>
    <property type="match status" value="1"/>
</dbReference>
<feature type="domain" description="Myb-like" evidence="1">
    <location>
        <begin position="5"/>
        <end position="51"/>
    </location>
</feature>
<evidence type="ECO:0000313" key="4">
    <source>
        <dbReference type="EMBL" id="CAL5995361.1"/>
    </source>
</evidence>
<dbReference type="InterPro" id="IPR001005">
    <property type="entry name" value="SANT/Myb"/>
</dbReference>
<dbReference type="SMART" id="SM00717">
    <property type="entry name" value="SANT"/>
    <property type="match status" value="1"/>
</dbReference>
<dbReference type="PROSITE" id="PS50090">
    <property type="entry name" value="MYB_LIKE"/>
    <property type="match status" value="1"/>
</dbReference>
<sequence length="132" mass="15899">MIFHQKHRWTEEEDELFYRLLEVHDTNFKEMIPHFNNRSYNQIRSHYYNFIHRTEIENQRPLSVKIETKNDNHKKESKLKVEVLRDAPIVITNSPNCSPSSSVTFKTQESINMLDLEAQCDISFYSVFELFE</sequence>
<accession>A0AA86UJM8</accession>
<organism evidence="3">
    <name type="scientific">Hexamita inflata</name>
    <dbReference type="NCBI Taxonomy" id="28002"/>
    <lineage>
        <taxon>Eukaryota</taxon>
        <taxon>Metamonada</taxon>
        <taxon>Diplomonadida</taxon>
        <taxon>Hexamitidae</taxon>
        <taxon>Hexamitinae</taxon>
        <taxon>Hexamita</taxon>
    </lineage>
</organism>
<feature type="domain" description="HTH myb-type" evidence="2">
    <location>
        <begin position="1"/>
        <end position="55"/>
    </location>
</feature>
<dbReference type="EMBL" id="CATOUU010000937">
    <property type="protein sequence ID" value="CAI9960865.1"/>
    <property type="molecule type" value="Genomic_DNA"/>
</dbReference>
<keyword evidence="5" id="KW-1185">Reference proteome</keyword>
<dbReference type="PROSITE" id="PS51294">
    <property type="entry name" value="HTH_MYB"/>
    <property type="match status" value="1"/>
</dbReference>
<evidence type="ECO:0000313" key="5">
    <source>
        <dbReference type="Proteomes" id="UP001642409"/>
    </source>
</evidence>
<evidence type="ECO:0000259" key="2">
    <source>
        <dbReference type="PROSITE" id="PS51294"/>
    </source>
</evidence>
<comment type="caution">
    <text evidence="3">The sequence shown here is derived from an EMBL/GenBank/DDBJ whole genome shotgun (WGS) entry which is preliminary data.</text>
</comment>
<dbReference type="Proteomes" id="UP001642409">
    <property type="component" value="Unassembled WGS sequence"/>
</dbReference>
<dbReference type="CDD" id="cd00167">
    <property type="entry name" value="SANT"/>
    <property type="match status" value="1"/>
</dbReference>
<evidence type="ECO:0008006" key="6">
    <source>
        <dbReference type="Google" id="ProtNLM"/>
    </source>
</evidence>
<reference evidence="3" key="1">
    <citation type="submission" date="2023-06" db="EMBL/GenBank/DDBJ databases">
        <authorList>
            <person name="Kurt Z."/>
        </authorList>
    </citation>
    <scope>NUCLEOTIDE SEQUENCE</scope>
</reference>
<dbReference type="AlphaFoldDB" id="A0AA86UJM8"/>
<name>A0AA86UJM8_9EUKA</name>
<evidence type="ECO:0000259" key="1">
    <source>
        <dbReference type="PROSITE" id="PS50090"/>
    </source>
</evidence>
<reference evidence="4 5" key="2">
    <citation type="submission" date="2024-07" db="EMBL/GenBank/DDBJ databases">
        <authorList>
            <person name="Akdeniz Z."/>
        </authorList>
    </citation>
    <scope>NUCLEOTIDE SEQUENCE [LARGE SCALE GENOMIC DNA]</scope>
</reference>